<comment type="caution">
    <text evidence="2">The sequence shown here is derived from an EMBL/GenBank/DDBJ whole genome shotgun (WGS) entry which is preliminary data.</text>
</comment>
<proteinExistence type="predicted"/>
<organism evidence="2 3">
    <name type="scientific">Desulfosalsimonas propionicica</name>
    <dbReference type="NCBI Taxonomy" id="332175"/>
    <lineage>
        <taxon>Bacteria</taxon>
        <taxon>Pseudomonadati</taxon>
        <taxon>Thermodesulfobacteriota</taxon>
        <taxon>Desulfobacteria</taxon>
        <taxon>Desulfobacterales</taxon>
        <taxon>Desulfosalsimonadaceae</taxon>
        <taxon>Desulfosalsimonas</taxon>
    </lineage>
</organism>
<dbReference type="CDD" id="cd10447">
    <property type="entry name" value="GIY-YIG_unchar_2"/>
    <property type="match status" value="1"/>
</dbReference>
<keyword evidence="3" id="KW-1185">Reference proteome</keyword>
<evidence type="ECO:0000259" key="1">
    <source>
        <dbReference type="Pfam" id="PF14267"/>
    </source>
</evidence>
<dbReference type="RefSeq" id="WP_220128357.1">
    <property type="nucleotide sequence ID" value="NZ_JACDUS010000005.1"/>
</dbReference>
<sequence length="285" mass="31012">MKGKGQTLQAATIKIFLAHGSPTGLRTAEISNWSGKAITAPRTEFSSLLKREELANPGIYFLTGVDPDTGDDAIYIGEAEKVAGRIKGHANKDFWNSVVVFVSKDENLTKAHTRYLEGKLIEMAQEIGASKVINSQTSGARLPESDSADMDIFLEKCLQLLPVLGVNSFKATVDKATEEEDILYCKIKGLTAKGKRTSSGFVVFSGSKAVLEHRPSSTRFKAKREELMEKGILEKQNNHLVFTKDVEFGSPSTAASIVRGGNSNGLTSWKDANGKKLGQIEEEKT</sequence>
<feature type="domain" description="DUF4357" evidence="1">
    <location>
        <begin position="224"/>
        <end position="277"/>
    </location>
</feature>
<dbReference type="EMBL" id="JACDUS010000005">
    <property type="protein sequence ID" value="MBA2881797.1"/>
    <property type="molecule type" value="Genomic_DNA"/>
</dbReference>
<dbReference type="AlphaFoldDB" id="A0A7W0C9S9"/>
<dbReference type="InterPro" id="IPR025579">
    <property type="entry name" value="DUF4357"/>
</dbReference>
<evidence type="ECO:0000313" key="2">
    <source>
        <dbReference type="EMBL" id="MBA2881797.1"/>
    </source>
</evidence>
<protein>
    <recommendedName>
        <fullName evidence="1">DUF4357 domain-containing protein</fullName>
    </recommendedName>
</protein>
<gene>
    <name evidence="2" type="ORF">HNR65_002128</name>
</gene>
<accession>A0A7W0C9S9</accession>
<dbReference type="Pfam" id="PF14267">
    <property type="entry name" value="DUF4357"/>
    <property type="match status" value="1"/>
</dbReference>
<name>A0A7W0C9S9_9BACT</name>
<dbReference type="Proteomes" id="UP000525298">
    <property type="component" value="Unassembled WGS sequence"/>
</dbReference>
<evidence type="ECO:0000313" key="3">
    <source>
        <dbReference type="Proteomes" id="UP000525298"/>
    </source>
</evidence>
<reference evidence="2 3" key="1">
    <citation type="submission" date="2020-07" db="EMBL/GenBank/DDBJ databases">
        <title>Genomic Encyclopedia of Type Strains, Phase IV (KMG-IV): sequencing the most valuable type-strain genomes for metagenomic binning, comparative biology and taxonomic classification.</title>
        <authorList>
            <person name="Goeker M."/>
        </authorList>
    </citation>
    <scope>NUCLEOTIDE SEQUENCE [LARGE SCALE GENOMIC DNA]</scope>
    <source>
        <strain evidence="2 3">DSM 17721</strain>
    </source>
</reference>